<sequence>MPTEESKIVRDLAIKSRTHLHHYLSYYVARTKPGYAVLVTGEWGTGKTYQVRQALPDSHAHYVTLFGLATPQDVETQVFAKMFPRASAFKRFAEKVDDAELKLPIWGSIGTGGLAGLLAGSFIKNEVDLSKPLIFDDLERCTIPNDVLLGLINRYVEHHGCRVIVIAHDAKIVKSFAETKEKVFGQTLNVEPNLEEAFEEFVHSHKVAAKPDPLGGRGQDTLAMFRESEATSLRVLRHIVEDVGRLVATLDKPHLANEAAMIELVRLFAALAVEVRSNRLQREDLKRRGDKMYAFRLARAGNNDAEKVPPPIVVAAGRYKSVDISSTLFSDETLIEMLCDGRYVVEHVRDDLNRSAYFIEKGTAPPWQVVGSFDKLDDKDVTLALQRMNDQFEKREVTASGEFLHIVALKMMMASAGASKETPRKVADAAKVYIEDLLAAGALPPRPAGWMWTDSFSSSYDGVAYWLTDAYKAEFQEVFDYLVAARVKARERTLPKEAPALIKVMEADGQKFFEKVCHTRNGEIEYEDLPILAHVRPVAFVDAWLESPKTGWYWIANALKERSKAVPQYPALAGEAAWYGKVYREMQKRARSETGLARTRLERAAELMGIPKRVPRAVRR</sequence>
<name>A0A7X6J0X0_9HYPH</name>
<dbReference type="InterPro" id="IPR027417">
    <property type="entry name" value="P-loop_NTPase"/>
</dbReference>
<dbReference type="Proteomes" id="UP000540266">
    <property type="component" value="Chromosome"/>
</dbReference>
<reference evidence="1 2" key="1">
    <citation type="submission" date="2020-11" db="EMBL/GenBank/DDBJ databases">
        <title>Indigenous Rhizobia Nodulating Common beans in Western Kenya.</title>
        <authorList>
            <person name="Wekesa C.S."/>
            <person name="Oelmueller R."/>
            <person name="Furch A.C."/>
        </authorList>
    </citation>
    <scope>NUCLEOTIDE SEQUENCE [LARGE SCALE GENOMIC DNA]</scope>
    <source>
        <strain evidence="2">BS3</strain>
    </source>
</reference>
<evidence type="ECO:0000313" key="2">
    <source>
        <dbReference type="Proteomes" id="UP000540266"/>
    </source>
</evidence>
<protein>
    <submittedName>
        <fullName evidence="1">Uncharacterized protein</fullName>
    </submittedName>
</protein>
<proteinExistence type="predicted"/>
<accession>A0A7X6J0X0</accession>
<evidence type="ECO:0000313" key="1">
    <source>
        <dbReference type="EMBL" id="QPK11087.1"/>
    </source>
</evidence>
<dbReference type="SUPFAM" id="SSF52540">
    <property type="entry name" value="P-loop containing nucleoside triphosphate hydrolases"/>
    <property type="match status" value="1"/>
</dbReference>
<organism evidence="1 2">
    <name type="scientific">Rhizobium phaseoli</name>
    <dbReference type="NCBI Taxonomy" id="396"/>
    <lineage>
        <taxon>Bacteria</taxon>
        <taxon>Pseudomonadati</taxon>
        <taxon>Pseudomonadota</taxon>
        <taxon>Alphaproteobacteria</taxon>
        <taxon>Hyphomicrobiales</taxon>
        <taxon>Rhizobiaceae</taxon>
        <taxon>Rhizobium/Agrobacterium group</taxon>
        <taxon>Rhizobium</taxon>
    </lineage>
</organism>
<dbReference type="AlphaFoldDB" id="A0A7X6J0X0"/>
<gene>
    <name evidence="1" type="ORF">HER27_010500</name>
</gene>
<dbReference type="EMBL" id="CP064931">
    <property type="protein sequence ID" value="QPK11087.1"/>
    <property type="molecule type" value="Genomic_DNA"/>
</dbReference>